<feature type="compositionally biased region" description="Low complexity" evidence="7">
    <location>
        <begin position="8"/>
        <end position="19"/>
    </location>
</feature>
<keyword evidence="12" id="KW-1185">Reference proteome</keyword>
<evidence type="ECO:0000256" key="7">
    <source>
        <dbReference type="SAM" id="MobiDB-lite"/>
    </source>
</evidence>
<dbReference type="GO" id="GO:0009927">
    <property type="term" value="F:histidine phosphotransfer kinase activity"/>
    <property type="evidence" value="ECO:0007669"/>
    <property type="project" value="TreeGrafter"/>
</dbReference>
<dbReference type="Gene3D" id="3.30.565.10">
    <property type="entry name" value="Histidine kinase-like ATPase, C-terminal domain"/>
    <property type="match status" value="1"/>
</dbReference>
<dbReference type="PROSITE" id="PS50112">
    <property type="entry name" value="PAS"/>
    <property type="match status" value="2"/>
</dbReference>
<dbReference type="InterPro" id="IPR003661">
    <property type="entry name" value="HisK_dim/P_dom"/>
</dbReference>
<dbReference type="SMART" id="SM00086">
    <property type="entry name" value="PAC"/>
    <property type="match status" value="2"/>
</dbReference>
<dbReference type="FunFam" id="3.30.565.10:FF:000006">
    <property type="entry name" value="Sensor histidine kinase WalK"/>
    <property type="match status" value="1"/>
</dbReference>
<dbReference type="CDD" id="cd00082">
    <property type="entry name" value="HisKA"/>
    <property type="match status" value="1"/>
</dbReference>
<feature type="domain" description="PAS" evidence="9">
    <location>
        <begin position="32"/>
        <end position="85"/>
    </location>
</feature>
<dbReference type="Pfam" id="PF13426">
    <property type="entry name" value="PAS_9"/>
    <property type="match status" value="1"/>
</dbReference>
<dbReference type="PANTHER" id="PTHR43047:SF72">
    <property type="entry name" value="OSMOSENSING HISTIDINE PROTEIN KINASE SLN1"/>
    <property type="match status" value="1"/>
</dbReference>
<dbReference type="GO" id="GO:0005886">
    <property type="term" value="C:plasma membrane"/>
    <property type="evidence" value="ECO:0007669"/>
    <property type="project" value="TreeGrafter"/>
</dbReference>
<dbReference type="SUPFAM" id="SSF47384">
    <property type="entry name" value="Homodimeric domain of signal transducing histidine kinase"/>
    <property type="match status" value="1"/>
</dbReference>
<evidence type="ECO:0000256" key="5">
    <source>
        <dbReference type="ARBA" id="ARBA00022777"/>
    </source>
</evidence>
<dbReference type="Pfam" id="PF08448">
    <property type="entry name" value="PAS_4"/>
    <property type="match status" value="1"/>
</dbReference>
<evidence type="ECO:0000259" key="8">
    <source>
        <dbReference type="PROSITE" id="PS50109"/>
    </source>
</evidence>
<feature type="domain" description="PAC" evidence="10">
    <location>
        <begin position="233"/>
        <end position="287"/>
    </location>
</feature>
<comment type="catalytic activity">
    <reaction evidence="1">
        <text>ATP + protein L-histidine = ADP + protein N-phospho-L-histidine.</text>
        <dbReference type="EC" id="2.7.13.3"/>
    </reaction>
</comment>
<dbReference type="Gene3D" id="1.10.287.130">
    <property type="match status" value="1"/>
</dbReference>
<dbReference type="InterPro" id="IPR003594">
    <property type="entry name" value="HATPase_dom"/>
</dbReference>
<dbReference type="PROSITE" id="PS50113">
    <property type="entry name" value="PAC"/>
    <property type="match status" value="1"/>
</dbReference>
<protein>
    <recommendedName>
        <fullName evidence="2">histidine kinase</fullName>
        <ecNumber evidence="2">2.7.13.3</ecNumber>
    </recommendedName>
</protein>
<dbReference type="InterPro" id="IPR000014">
    <property type="entry name" value="PAS"/>
</dbReference>
<dbReference type="SMART" id="SM00091">
    <property type="entry name" value="PAS"/>
    <property type="match status" value="3"/>
</dbReference>
<evidence type="ECO:0000259" key="9">
    <source>
        <dbReference type="PROSITE" id="PS50112"/>
    </source>
</evidence>
<evidence type="ECO:0000256" key="4">
    <source>
        <dbReference type="ARBA" id="ARBA00022679"/>
    </source>
</evidence>
<evidence type="ECO:0000313" key="12">
    <source>
        <dbReference type="Proteomes" id="UP000334820"/>
    </source>
</evidence>
<dbReference type="Gene3D" id="3.30.450.20">
    <property type="entry name" value="PAS domain"/>
    <property type="match status" value="3"/>
</dbReference>
<keyword evidence="4" id="KW-0808">Transferase</keyword>
<evidence type="ECO:0000313" key="11">
    <source>
        <dbReference type="EMBL" id="GER84028.1"/>
    </source>
</evidence>
<dbReference type="PRINTS" id="PR00344">
    <property type="entry name" value="BCTRLSENSOR"/>
</dbReference>
<proteinExistence type="predicted"/>
<dbReference type="RefSeq" id="WP_170293265.1">
    <property type="nucleotide sequence ID" value="NZ_BKZV01000003.1"/>
</dbReference>
<dbReference type="EC" id="2.7.13.3" evidence="2"/>
<dbReference type="PROSITE" id="PS50109">
    <property type="entry name" value="HIS_KIN"/>
    <property type="match status" value="1"/>
</dbReference>
<dbReference type="CDD" id="cd00130">
    <property type="entry name" value="PAS"/>
    <property type="match status" value="2"/>
</dbReference>
<dbReference type="InterPro" id="IPR013656">
    <property type="entry name" value="PAS_4"/>
</dbReference>
<dbReference type="SUPFAM" id="SSF55785">
    <property type="entry name" value="PYP-like sensor domain (PAS domain)"/>
    <property type="match status" value="3"/>
</dbReference>
<gene>
    <name evidence="11" type="ORF">KTAU_26650</name>
</gene>
<dbReference type="SMART" id="SM00387">
    <property type="entry name" value="HATPase_c"/>
    <property type="match status" value="1"/>
</dbReference>
<dbReference type="AlphaFoldDB" id="A0A5J4K5T8"/>
<organism evidence="11 12">
    <name type="scientific">Thermogemmatispora aurantia</name>
    <dbReference type="NCBI Taxonomy" id="2045279"/>
    <lineage>
        <taxon>Bacteria</taxon>
        <taxon>Bacillati</taxon>
        <taxon>Chloroflexota</taxon>
        <taxon>Ktedonobacteria</taxon>
        <taxon>Thermogemmatisporales</taxon>
        <taxon>Thermogemmatisporaceae</taxon>
        <taxon>Thermogemmatispora</taxon>
    </lineage>
</organism>
<dbReference type="Proteomes" id="UP000334820">
    <property type="component" value="Unassembled WGS sequence"/>
</dbReference>
<dbReference type="InterPro" id="IPR035965">
    <property type="entry name" value="PAS-like_dom_sf"/>
</dbReference>
<feature type="domain" description="Histidine kinase" evidence="8">
    <location>
        <begin position="443"/>
        <end position="666"/>
    </location>
</feature>
<evidence type="ECO:0000259" key="10">
    <source>
        <dbReference type="PROSITE" id="PS50113"/>
    </source>
</evidence>
<dbReference type="InterPro" id="IPR005467">
    <property type="entry name" value="His_kinase_dom"/>
</dbReference>
<dbReference type="InterPro" id="IPR001610">
    <property type="entry name" value="PAC"/>
</dbReference>
<dbReference type="InterPro" id="IPR036890">
    <property type="entry name" value="HATPase_C_sf"/>
</dbReference>
<dbReference type="GO" id="GO:0000155">
    <property type="term" value="F:phosphorelay sensor kinase activity"/>
    <property type="evidence" value="ECO:0007669"/>
    <property type="project" value="InterPro"/>
</dbReference>
<feature type="region of interest" description="Disordered" evidence="7">
    <location>
        <begin position="1"/>
        <end position="23"/>
    </location>
</feature>
<name>A0A5J4K5T8_9CHLR</name>
<dbReference type="Pfam" id="PF13188">
    <property type="entry name" value="PAS_8"/>
    <property type="match status" value="1"/>
</dbReference>
<evidence type="ECO:0000256" key="1">
    <source>
        <dbReference type="ARBA" id="ARBA00000085"/>
    </source>
</evidence>
<dbReference type="SMART" id="SM00388">
    <property type="entry name" value="HisKA"/>
    <property type="match status" value="1"/>
</dbReference>
<accession>A0A5J4K5T8</accession>
<sequence length="693" mass="77294">MTAHDPQGEGAPEQGQGEPVPSAFPPIVADVTSALFRQFLDLLPDALIVVDEQGYLVQVNAQATTVFGYSREELLGQSLDLLLPERFREIHRRHAAHYFKAPRLRPMGIGLRLFARRKDNSEIPVEISLSPLRVGEQLYVIAAVRDMTAQRRAEREKALLLQNLSVQGELLNQAYDAIIVRDPLDRILLWNRGAERLYGWPAQEALGRISTRLLKTGFPEGEVAVRTVLEQNGQWEGELTQVCRDGRLVVVESRQALVRDQQGQVLATLEINRDISERRQRERETQAMLAGHLSLLEQLFEALPFAVALVAGEQARLLLANQAVRRVWGTDWPPGLPFLEFLQRHGIVISDQRGKALTPEELVTLRVLREQQAISLYQEQVRRADGTLLPVLVSALPLHVPPEALQGERLRQCEPGEPLALVIHQDVTPLKEADELKDEFISIAAHELRTPLAALTGYAEMLLRQTERGHGPPLATWQREALEEIQQGTARLVSLTEELLDLSRLQAGRLQLQRLPANLVPLVRQVVRRLQPTTARHQLTVQAPAEPLVALIDPHRLEQVLTNLVENAIKYSPQGGPVEVRVAPERDGRAILISVQDHGIGIPRHQQGQIGGRFMRAENARAWGIEGTGLGLYLARALVEQHGGRLWFESEEGQGSTFFVRLPLLREESEEGCEQRLDSEASAATPGLPEAGA</sequence>
<dbReference type="Pfam" id="PF00512">
    <property type="entry name" value="HisKA"/>
    <property type="match status" value="1"/>
</dbReference>
<dbReference type="InterPro" id="IPR004358">
    <property type="entry name" value="Sig_transdc_His_kin-like_C"/>
</dbReference>
<keyword evidence="5" id="KW-0418">Kinase</keyword>
<evidence type="ECO:0000256" key="3">
    <source>
        <dbReference type="ARBA" id="ARBA00022553"/>
    </source>
</evidence>
<feature type="domain" description="PAS" evidence="9">
    <location>
        <begin position="169"/>
        <end position="231"/>
    </location>
</feature>
<dbReference type="NCBIfam" id="TIGR00229">
    <property type="entry name" value="sensory_box"/>
    <property type="match status" value="2"/>
</dbReference>
<evidence type="ECO:0000256" key="6">
    <source>
        <dbReference type="ARBA" id="ARBA00023012"/>
    </source>
</evidence>
<dbReference type="InterPro" id="IPR036097">
    <property type="entry name" value="HisK_dim/P_sf"/>
</dbReference>
<dbReference type="Pfam" id="PF02518">
    <property type="entry name" value="HATPase_c"/>
    <property type="match status" value="1"/>
</dbReference>
<keyword evidence="3" id="KW-0597">Phosphoprotein</keyword>
<comment type="caution">
    <text evidence="11">The sequence shown here is derived from an EMBL/GenBank/DDBJ whole genome shotgun (WGS) entry which is preliminary data.</text>
</comment>
<dbReference type="CDD" id="cd00075">
    <property type="entry name" value="HATPase"/>
    <property type="match status" value="1"/>
</dbReference>
<keyword evidence="6" id="KW-0902">Two-component regulatory system</keyword>
<dbReference type="PANTHER" id="PTHR43047">
    <property type="entry name" value="TWO-COMPONENT HISTIDINE PROTEIN KINASE"/>
    <property type="match status" value="1"/>
</dbReference>
<dbReference type="InterPro" id="IPR000700">
    <property type="entry name" value="PAS-assoc_C"/>
</dbReference>
<reference evidence="11 12" key="1">
    <citation type="journal article" date="2019" name="Int. J. Syst. Evol. Microbiol.">
        <title>Thermogemmatispora aurantia sp. nov. and Thermogemmatispora argillosa sp. nov., within the class Ktedonobacteria, and emended description of the genus Thermogemmatispora.</title>
        <authorList>
            <person name="Zheng Y."/>
            <person name="Wang C.M."/>
            <person name="Sakai Y."/>
            <person name="Abe K."/>
            <person name="Yokota A."/>
            <person name="Yabe S."/>
        </authorList>
    </citation>
    <scope>NUCLEOTIDE SEQUENCE [LARGE SCALE GENOMIC DNA]</scope>
    <source>
        <strain evidence="11 12">A1-2</strain>
    </source>
</reference>
<dbReference type="EMBL" id="BKZV01000003">
    <property type="protein sequence ID" value="GER84028.1"/>
    <property type="molecule type" value="Genomic_DNA"/>
</dbReference>
<dbReference type="SUPFAM" id="SSF55874">
    <property type="entry name" value="ATPase domain of HSP90 chaperone/DNA topoisomerase II/histidine kinase"/>
    <property type="match status" value="1"/>
</dbReference>
<evidence type="ECO:0000256" key="2">
    <source>
        <dbReference type="ARBA" id="ARBA00012438"/>
    </source>
</evidence>
<feature type="region of interest" description="Disordered" evidence="7">
    <location>
        <begin position="671"/>
        <end position="693"/>
    </location>
</feature>